<evidence type="ECO:0008006" key="3">
    <source>
        <dbReference type="Google" id="ProtNLM"/>
    </source>
</evidence>
<gene>
    <name evidence="1" type="ORF">GEV26_00095</name>
</gene>
<accession>A0A5Q2MDG7</accession>
<dbReference type="RefSeq" id="WP_153651177.1">
    <property type="nucleotide sequence ID" value="NZ_CP045736.1"/>
</dbReference>
<sequence length="173" mass="19531">MRLPSEVLDYLADAATQTGRSPEDIIAGLFHMRVTDRAELRAYFGETTQTFTEMLEALDRTVRIRNPGVQYTYRNAYLGYRRETESAPRIGERSQVFLSVMRTKSKFVLALPLNPSDFGDFPGVRSVQGKGRHGIGDLQVHLSSLAHLHGFVERFEPWLSQSAGAVRPIKKHP</sequence>
<name>A0A5Q2MDG7_9ACTN</name>
<dbReference type="AlphaFoldDB" id="A0A5Q2MDG7"/>
<proteinExistence type="predicted"/>
<evidence type="ECO:0000313" key="2">
    <source>
        <dbReference type="Proteomes" id="UP000392064"/>
    </source>
</evidence>
<reference evidence="1 2" key="1">
    <citation type="submission" date="2019-11" db="EMBL/GenBank/DDBJ databases">
        <authorList>
            <person name="Li J."/>
        </authorList>
    </citation>
    <scope>NUCLEOTIDE SEQUENCE [LARGE SCALE GENOMIC DNA]</scope>
    <source>
        <strain evidence="1 2">MF47</strain>
        <plasmid evidence="1 2">p001</plasmid>
    </source>
</reference>
<dbReference type="KEGG" id="aef:GEV26_00095"/>
<geneLocation type="plasmid" evidence="1 2">
    <name>p001</name>
</geneLocation>
<organism evidence="1 2">
    <name type="scientific">Aeromicrobium yanjiei</name>
    <dbReference type="NCBI Taxonomy" id="2662028"/>
    <lineage>
        <taxon>Bacteria</taxon>
        <taxon>Bacillati</taxon>
        <taxon>Actinomycetota</taxon>
        <taxon>Actinomycetes</taxon>
        <taxon>Propionibacteriales</taxon>
        <taxon>Nocardioidaceae</taxon>
        <taxon>Aeromicrobium</taxon>
    </lineage>
</organism>
<keyword evidence="1" id="KW-0614">Plasmid</keyword>
<evidence type="ECO:0000313" key="1">
    <source>
        <dbReference type="EMBL" id="QGG39903.1"/>
    </source>
</evidence>
<protein>
    <recommendedName>
        <fullName evidence="3">DUF5655 domain-containing protein</fullName>
    </recommendedName>
</protein>
<keyword evidence="2" id="KW-1185">Reference proteome</keyword>
<dbReference type="Proteomes" id="UP000392064">
    <property type="component" value="Plasmid p001"/>
</dbReference>
<dbReference type="EMBL" id="CP045736">
    <property type="protein sequence ID" value="QGG39903.1"/>
    <property type="molecule type" value="Genomic_DNA"/>
</dbReference>